<evidence type="ECO:0000256" key="4">
    <source>
        <dbReference type="ARBA" id="ARBA00023172"/>
    </source>
</evidence>
<keyword evidence="4" id="KW-0233">DNA recombination</keyword>
<gene>
    <name evidence="8" type="ORF">H8K43_08245</name>
</gene>
<dbReference type="GO" id="GO:0003677">
    <property type="term" value="F:DNA binding"/>
    <property type="evidence" value="ECO:0007669"/>
    <property type="project" value="UniProtKB-KW"/>
</dbReference>
<keyword evidence="2" id="KW-0229">DNA integration</keyword>
<proteinExistence type="inferred from homology"/>
<dbReference type="InterPro" id="IPR053876">
    <property type="entry name" value="Phage_int_M"/>
</dbReference>
<evidence type="ECO:0000259" key="6">
    <source>
        <dbReference type="PROSITE" id="PS51898"/>
    </source>
</evidence>
<dbReference type="Gene3D" id="3.30.160.390">
    <property type="entry name" value="Integrase, DNA-binding domain"/>
    <property type="match status" value="1"/>
</dbReference>
<dbReference type="RefSeq" id="WP_186903400.1">
    <property type="nucleotide sequence ID" value="NZ_JACOGD010000004.1"/>
</dbReference>
<dbReference type="Gene3D" id="1.10.150.130">
    <property type="match status" value="1"/>
</dbReference>
<feature type="domain" description="Tyr recombinase" evidence="6">
    <location>
        <begin position="209"/>
        <end position="397"/>
    </location>
</feature>
<dbReference type="PANTHER" id="PTHR30629:SF2">
    <property type="entry name" value="PROPHAGE INTEGRASE INTS-RELATED"/>
    <property type="match status" value="1"/>
</dbReference>
<evidence type="ECO:0000313" key="8">
    <source>
        <dbReference type="EMBL" id="MBC3931655.1"/>
    </source>
</evidence>
<evidence type="ECO:0000259" key="7">
    <source>
        <dbReference type="PROSITE" id="PS51900"/>
    </source>
</evidence>
<evidence type="ECO:0000256" key="2">
    <source>
        <dbReference type="ARBA" id="ARBA00022908"/>
    </source>
</evidence>
<evidence type="ECO:0000256" key="5">
    <source>
        <dbReference type="PROSITE-ProRule" id="PRU01248"/>
    </source>
</evidence>
<dbReference type="InterPro" id="IPR002104">
    <property type="entry name" value="Integrase_catalytic"/>
</dbReference>
<dbReference type="Pfam" id="PF22022">
    <property type="entry name" value="Phage_int_M"/>
    <property type="match status" value="1"/>
</dbReference>
<dbReference type="Gene3D" id="1.10.443.10">
    <property type="entry name" value="Intergrase catalytic core"/>
    <property type="match status" value="1"/>
</dbReference>
<evidence type="ECO:0000256" key="3">
    <source>
        <dbReference type="ARBA" id="ARBA00023125"/>
    </source>
</evidence>
<comment type="similarity">
    <text evidence="1">Belongs to the 'phage' integrase family.</text>
</comment>
<dbReference type="Pfam" id="PF13356">
    <property type="entry name" value="Arm-DNA-bind_3"/>
    <property type="match status" value="1"/>
</dbReference>
<dbReference type="PANTHER" id="PTHR30629">
    <property type="entry name" value="PROPHAGE INTEGRASE"/>
    <property type="match status" value="1"/>
</dbReference>
<protein>
    <submittedName>
        <fullName evidence="8">Integrase arm-type DNA-binding domain-containing protein</fullName>
    </submittedName>
</protein>
<sequence>MPKLATPLTDIQVKNSKPKEKTWTLADGNGLYLEINPAGKKSWRMAYRRPVTKKNNRLSFGDYPLIGLAEARAKCLAAAKLLKEGIDPAAERDEKKQLAAESAAHTFEKIAREWHNTRLSAWSAATAKDTINRLEKDIFPEIGKLPISEITHKQMIAALRKIEERGAGEVAHRLKATCARVFSYANQHGIENRNPAADLKDVLKPVKAGHFAAISPDELPAFLESINKNDARLYAPTRIALRLMLLIFVRSSELRTTPWSEINLETGEWVIPWQRMKRGKLTINPDQTDHHVCLSRQGLELLKELHGYTGGSTYLFPNQRDHSKPMSGDAIRMALNRMGYEGKMTTHGFRALAMTTLKEKLGYRHETVDRQLAHAQKDKIASAYDRAQFLDERKKMMQHWADYLDGVKASSNVIHATFKQA</sequence>
<dbReference type="Proteomes" id="UP000654304">
    <property type="component" value="Unassembled WGS sequence"/>
</dbReference>
<dbReference type="InterPro" id="IPR044068">
    <property type="entry name" value="CB"/>
</dbReference>
<dbReference type="InterPro" id="IPR013762">
    <property type="entry name" value="Integrase-like_cat_sf"/>
</dbReference>
<dbReference type="InterPro" id="IPR011010">
    <property type="entry name" value="DNA_brk_join_enz"/>
</dbReference>
<dbReference type="PROSITE" id="PS51900">
    <property type="entry name" value="CB"/>
    <property type="match status" value="1"/>
</dbReference>
<dbReference type="InterPro" id="IPR010998">
    <property type="entry name" value="Integrase_recombinase_N"/>
</dbReference>
<dbReference type="InterPro" id="IPR050808">
    <property type="entry name" value="Phage_Integrase"/>
</dbReference>
<comment type="caution">
    <text evidence="8">The sequence shown here is derived from an EMBL/GenBank/DDBJ whole genome shotgun (WGS) entry which is preliminary data.</text>
</comment>
<dbReference type="EMBL" id="JACOGD010000004">
    <property type="protein sequence ID" value="MBC3931655.1"/>
    <property type="molecule type" value="Genomic_DNA"/>
</dbReference>
<dbReference type="InterPro" id="IPR038488">
    <property type="entry name" value="Integrase_DNA-bd_sf"/>
</dbReference>
<dbReference type="InterPro" id="IPR025166">
    <property type="entry name" value="Integrase_DNA_bind_dom"/>
</dbReference>
<evidence type="ECO:0000313" key="9">
    <source>
        <dbReference type="Proteomes" id="UP000654304"/>
    </source>
</evidence>
<dbReference type="PROSITE" id="PS51898">
    <property type="entry name" value="TYR_RECOMBINASE"/>
    <property type="match status" value="1"/>
</dbReference>
<organism evidence="8 9">
    <name type="scientific">Undibacterium curvum</name>
    <dbReference type="NCBI Taxonomy" id="2762294"/>
    <lineage>
        <taxon>Bacteria</taxon>
        <taxon>Pseudomonadati</taxon>
        <taxon>Pseudomonadota</taxon>
        <taxon>Betaproteobacteria</taxon>
        <taxon>Burkholderiales</taxon>
        <taxon>Oxalobacteraceae</taxon>
        <taxon>Undibacterium</taxon>
    </lineage>
</organism>
<dbReference type="SUPFAM" id="SSF56349">
    <property type="entry name" value="DNA breaking-rejoining enzymes"/>
    <property type="match status" value="1"/>
</dbReference>
<keyword evidence="3 5" id="KW-0238">DNA-binding</keyword>
<dbReference type="Pfam" id="PF00589">
    <property type="entry name" value="Phage_integrase"/>
    <property type="match status" value="1"/>
</dbReference>
<keyword evidence="9" id="KW-1185">Reference proteome</keyword>
<name>A0ABR7A412_9BURK</name>
<dbReference type="CDD" id="cd00801">
    <property type="entry name" value="INT_P4_C"/>
    <property type="match status" value="1"/>
</dbReference>
<reference evidence="8 9" key="1">
    <citation type="submission" date="2020-08" db="EMBL/GenBank/DDBJ databases">
        <title>Novel species isolated from subtropical streams in China.</title>
        <authorList>
            <person name="Lu H."/>
        </authorList>
    </citation>
    <scope>NUCLEOTIDE SEQUENCE [LARGE SCALE GENOMIC DNA]</scope>
    <source>
        <strain evidence="8 9">CY22W</strain>
    </source>
</reference>
<accession>A0ABR7A412</accession>
<evidence type="ECO:0000256" key="1">
    <source>
        <dbReference type="ARBA" id="ARBA00008857"/>
    </source>
</evidence>
<feature type="domain" description="Core-binding (CB)" evidence="7">
    <location>
        <begin position="105"/>
        <end position="186"/>
    </location>
</feature>